<sequence length="187" mass="21133">MAGDLNKAIALIDAANAADPTLEDGEPAARLYGERMSSELDRLFPDASDVLKIASRGQHVERWKLPRKDYPEGRAGYFAWRKEQGRRHGERVAGIMAEAGYDETAQERVGVLLRKEGIKRDDEVQALEDVICFTFLKWYFSPFADTQKPEALPRIVERTAAKMSVDGRARALQEFDLPEPFAAMFRD</sequence>
<organism evidence="1 2">
    <name type="scientific">Pelagimonas phthalicica</name>
    <dbReference type="NCBI Taxonomy" id="1037362"/>
    <lineage>
        <taxon>Bacteria</taxon>
        <taxon>Pseudomonadati</taxon>
        <taxon>Pseudomonadota</taxon>
        <taxon>Alphaproteobacteria</taxon>
        <taxon>Rhodobacterales</taxon>
        <taxon>Roseobacteraceae</taxon>
        <taxon>Pelagimonas</taxon>
    </lineage>
</organism>
<dbReference type="RefSeq" id="WP_099243583.1">
    <property type="nucleotide sequence ID" value="NZ_FXXP01000001.1"/>
</dbReference>
<dbReference type="OrthoDB" id="9799165at2"/>
<gene>
    <name evidence="1" type="ORF">TRP8649_01527</name>
</gene>
<proteinExistence type="predicted"/>
<accession>A0A238JBS3</accession>
<evidence type="ECO:0000313" key="1">
    <source>
        <dbReference type="EMBL" id="SMX27422.1"/>
    </source>
</evidence>
<name>A0A238JBS3_9RHOB</name>
<dbReference type="AlphaFoldDB" id="A0A238JBS3"/>
<reference evidence="2" key="1">
    <citation type="submission" date="2017-05" db="EMBL/GenBank/DDBJ databases">
        <authorList>
            <person name="Rodrigo-Torres L."/>
            <person name="Arahal R. D."/>
            <person name="Lucena T."/>
        </authorList>
    </citation>
    <scope>NUCLEOTIDE SEQUENCE [LARGE SCALE GENOMIC DNA]</scope>
    <source>
        <strain evidence="2">CECT 8649</strain>
    </source>
</reference>
<dbReference type="PANTHER" id="PTHR41729">
    <property type="entry name" value="GLUTAMYL-TRNA SYNTHETASE"/>
    <property type="match status" value="1"/>
</dbReference>
<keyword evidence="2" id="KW-1185">Reference proteome</keyword>
<dbReference type="Pfam" id="PF13875">
    <property type="entry name" value="DUF4202"/>
    <property type="match status" value="1"/>
</dbReference>
<evidence type="ECO:0008006" key="3">
    <source>
        <dbReference type="Google" id="ProtNLM"/>
    </source>
</evidence>
<evidence type="ECO:0000313" key="2">
    <source>
        <dbReference type="Proteomes" id="UP000225972"/>
    </source>
</evidence>
<dbReference type="PANTHER" id="PTHR41729:SF1">
    <property type="entry name" value="GLUTAMYL-TRNA SYNTHETASE"/>
    <property type="match status" value="1"/>
</dbReference>
<dbReference type="InterPro" id="IPR025255">
    <property type="entry name" value="DUF4202"/>
</dbReference>
<dbReference type="EMBL" id="FXXP01000001">
    <property type="protein sequence ID" value="SMX27422.1"/>
    <property type="molecule type" value="Genomic_DNA"/>
</dbReference>
<dbReference type="Proteomes" id="UP000225972">
    <property type="component" value="Unassembled WGS sequence"/>
</dbReference>
<protein>
    <recommendedName>
        <fullName evidence="3">DUF4202 domain-containing protein</fullName>
    </recommendedName>
</protein>